<dbReference type="InterPro" id="IPR001544">
    <property type="entry name" value="Aminotrans_IV"/>
</dbReference>
<keyword evidence="12" id="KW-0808">Transferase</keyword>
<dbReference type="Proteomes" id="UP000256485">
    <property type="component" value="Unassembled WGS sequence"/>
</dbReference>
<dbReference type="InterPro" id="IPR017824">
    <property type="entry name" value="Aminodeoxychorismate_lyase_IV"/>
</dbReference>
<evidence type="ECO:0000313" key="13">
    <source>
        <dbReference type="Proteomes" id="UP000256485"/>
    </source>
</evidence>
<dbReference type="GO" id="GO:0030170">
    <property type="term" value="F:pyridoxal phosphate binding"/>
    <property type="evidence" value="ECO:0007669"/>
    <property type="project" value="InterPro"/>
</dbReference>
<dbReference type="RefSeq" id="WP_115851542.1">
    <property type="nucleotide sequence ID" value="NZ_QTUC01000001.1"/>
</dbReference>
<protein>
    <recommendedName>
        <fullName evidence="8">aminodeoxychorismate lyase</fullName>
        <ecNumber evidence="8">4.1.3.38</ecNumber>
    </recommendedName>
</protein>
<dbReference type="Pfam" id="PF01063">
    <property type="entry name" value="Aminotran_4"/>
    <property type="match status" value="1"/>
</dbReference>
<evidence type="ECO:0000256" key="1">
    <source>
        <dbReference type="ARBA" id="ARBA00001933"/>
    </source>
</evidence>
<dbReference type="InterPro" id="IPR043132">
    <property type="entry name" value="BCAT-like_C"/>
</dbReference>
<name>A0A3D9V9Q1_THECX</name>
<keyword evidence="5" id="KW-0289">Folate biosynthesis</keyword>
<accession>A0A3D9V9Q1</accession>
<reference evidence="12 13" key="1">
    <citation type="submission" date="2018-08" db="EMBL/GenBank/DDBJ databases">
        <title>Sequencing the genomes of 1000 actinobacteria strains.</title>
        <authorList>
            <person name="Klenk H.-P."/>
        </authorList>
    </citation>
    <scope>NUCLEOTIDE SEQUENCE [LARGE SCALE GENOMIC DNA]</scope>
    <source>
        <strain evidence="12 13">DSM 22891</strain>
    </source>
</reference>
<dbReference type="Gene3D" id="3.20.10.10">
    <property type="entry name" value="D-amino Acid Aminotransferase, subunit A, domain 2"/>
    <property type="match status" value="1"/>
</dbReference>
<dbReference type="InterPro" id="IPR050571">
    <property type="entry name" value="Class-IV_PLP-Dep_Aminotrnsfr"/>
</dbReference>
<comment type="similarity">
    <text evidence="2 10">Belongs to the class-IV pyridoxal-phosphate-dependent aminotransferase family.</text>
</comment>
<comment type="caution">
    <text evidence="12">The sequence shown here is derived from an EMBL/GenBank/DDBJ whole genome shotgun (WGS) entry which is preliminary data.</text>
</comment>
<dbReference type="GO" id="GO:0005829">
    <property type="term" value="C:cytosol"/>
    <property type="evidence" value="ECO:0007669"/>
    <property type="project" value="TreeGrafter"/>
</dbReference>
<proteinExistence type="inferred from homology"/>
<evidence type="ECO:0000256" key="6">
    <source>
        <dbReference type="ARBA" id="ARBA00023239"/>
    </source>
</evidence>
<dbReference type="InterPro" id="IPR043131">
    <property type="entry name" value="BCAT-like_N"/>
</dbReference>
<dbReference type="GO" id="GO:0008652">
    <property type="term" value="P:amino acid biosynthetic process"/>
    <property type="evidence" value="ECO:0007669"/>
    <property type="project" value="UniProtKB-ARBA"/>
</dbReference>
<keyword evidence="13" id="KW-1185">Reference proteome</keyword>
<organism evidence="12 13">
    <name type="scientific">Thermasporomyces composti</name>
    <dbReference type="NCBI Taxonomy" id="696763"/>
    <lineage>
        <taxon>Bacteria</taxon>
        <taxon>Bacillati</taxon>
        <taxon>Actinomycetota</taxon>
        <taxon>Actinomycetes</taxon>
        <taxon>Propionibacteriales</taxon>
        <taxon>Nocardioidaceae</taxon>
        <taxon>Thermasporomyces</taxon>
    </lineage>
</organism>
<evidence type="ECO:0000256" key="11">
    <source>
        <dbReference type="RuleBase" id="RU004516"/>
    </source>
</evidence>
<dbReference type="OrthoDB" id="9805628at2"/>
<dbReference type="PROSITE" id="PS00770">
    <property type="entry name" value="AA_TRANSFER_CLASS_4"/>
    <property type="match status" value="1"/>
</dbReference>
<evidence type="ECO:0000256" key="9">
    <source>
        <dbReference type="ARBA" id="ARBA00049529"/>
    </source>
</evidence>
<evidence type="ECO:0000256" key="4">
    <source>
        <dbReference type="ARBA" id="ARBA00022898"/>
    </source>
</evidence>
<dbReference type="EMBL" id="QTUC01000001">
    <property type="protein sequence ID" value="REF38209.1"/>
    <property type="molecule type" value="Genomic_DNA"/>
</dbReference>
<dbReference type="AlphaFoldDB" id="A0A3D9V9Q1"/>
<evidence type="ECO:0000256" key="10">
    <source>
        <dbReference type="RuleBase" id="RU004106"/>
    </source>
</evidence>
<dbReference type="Gene3D" id="3.30.470.10">
    <property type="match status" value="1"/>
</dbReference>
<evidence type="ECO:0000256" key="5">
    <source>
        <dbReference type="ARBA" id="ARBA00022909"/>
    </source>
</evidence>
<evidence type="ECO:0000313" key="12">
    <source>
        <dbReference type="EMBL" id="REF38209.1"/>
    </source>
</evidence>
<dbReference type="EC" id="4.1.3.38" evidence="8"/>
<keyword evidence="6" id="KW-0456">Lyase</keyword>
<dbReference type="SUPFAM" id="SSF56752">
    <property type="entry name" value="D-aminoacid aminotransferase-like PLP-dependent enzymes"/>
    <property type="match status" value="1"/>
</dbReference>
<dbReference type="GO" id="GO:0046656">
    <property type="term" value="P:folic acid biosynthetic process"/>
    <property type="evidence" value="ECO:0007669"/>
    <property type="project" value="UniProtKB-KW"/>
</dbReference>
<dbReference type="GO" id="GO:0008696">
    <property type="term" value="F:4-amino-4-deoxychorismate lyase activity"/>
    <property type="evidence" value="ECO:0007669"/>
    <property type="project" value="UniProtKB-EC"/>
</dbReference>
<comment type="subunit">
    <text evidence="3">Homodimer.</text>
</comment>
<comment type="cofactor">
    <cofactor evidence="1 11">
        <name>pyridoxal 5'-phosphate</name>
        <dbReference type="ChEBI" id="CHEBI:597326"/>
    </cofactor>
</comment>
<gene>
    <name evidence="12" type="ORF">DFJ64_3683</name>
</gene>
<dbReference type="CDD" id="cd01559">
    <property type="entry name" value="ADCL_like"/>
    <property type="match status" value="1"/>
</dbReference>
<evidence type="ECO:0000256" key="2">
    <source>
        <dbReference type="ARBA" id="ARBA00009320"/>
    </source>
</evidence>
<comment type="pathway">
    <text evidence="7">Cofactor biosynthesis; tetrahydrofolate biosynthesis; 4-aminobenzoate from chorismate: step 2/2.</text>
</comment>
<evidence type="ECO:0000256" key="7">
    <source>
        <dbReference type="ARBA" id="ARBA00035633"/>
    </source>
</evidence>
<dbReference type="InterPro" id="IPR036038">
    <property type="entry name" value="Aminotransferase-like"/>
</dbReference>
<keyword evidence="4 11" id="KW-0663">Pyridoxal phosphate</keyword>
<dbReference type="PANTHER" id="PTHR42743:SF11">
    <property type="entry name" value="AMINODEOXYCHORISMATE LYASE"/>
    <property type="match status" value="1"/>
</dbReference>
<evidence type="ECO:0000256" key="3">
    <source>
        <dbReference type="ARBA" id="ARBA00011738"/>
    </source>
</evidence>
<dbReference type="PANTHER" id="PTHR42743">
    <property type="entry name" value="AMINO-ACID AMINOTRANSFERASE"/>
    <property type="match status" value="1"/>
</dbReference>
<dbReference type="InterPro" id="IPR018300">
    <property type="entry name" value="Aminotrans_IV_CS"/>
</dbReference>
<sequence>MRVWVNGRLVEDPSQPAISPIDHGLTVGDGVFETVKVVNGEPFALRRHLDRLVRSADGLGLGKPDLAVVRQGISEVLSGWDQPDGRLRITVTGGPGPLASERGDQGLTIVVGIAPLGTRPTSTAVVTVPWPRNERGALTGLKTTSYGENVMALAYALERGASEALFANTVGNLCEGTGSNVFVVLDGQLYTPPLSAGCLAGVTRALVLEWYGGQEKDLPMSALADADEIFLTSTTRDVQAVHAVDGRTLDAPGPITAEAMRVFAERAAELVDP</sequence>
<evidence type="ECO:0000256" key="8">
    <source>
        <dbReference type="ARBA" id="ARBA00035676"/>
    </source>
</evidence>
<dbReference type="GO" id="GO:0008483">
    <property type="term" value="F:transaminase activity"/>
    <property type="evidence" value="ECO:0007669"/>
    <property type="project" value="UniProtKB-KW"/>
</dbReference>
<comment type="catalytic activity">
    <reaction evidence="9">
        <text>4-amino-4-deoxychorismate = 4-aminobenzoate + pyruvate + H(+)</text>
        <dbReference type="Rhea" id="RHEA:16201"/>
        <dbReference type="ChEBI" id="CHEBI:15361"/>
        <dbReference type="ChEBI" id="CHEBI:15378"/>
        <dbReference type="ChEBI" id="CHEBI:17836"/>
        <dbReference type="ChEBI" id="CHEBI:58406"/>
        <dbReference type="EC" id="4.1.3.38"/>
    </reaction>
</comment>
<dbReference type="FunFam" id="3.20.10.10:FF:000002">
    <property type="entry name" value="D-alanine aminotransferase"/>
    <property type="match status" value="1"/>
</dbReference>
<keyword evidence="12" id="KW-0032">Aminotransferase</keyword>